<evidence type="ECO:0000313" key="2">
    <source>
        <dbReference type="EMBL" id="GAA4341960.1"/>
    </source>
</evidence>
<dbReference type="PROSITE" id="PS50983">
    <property type="entry name" value="FE_B12_PBP"/>
    <property type="match status" value="1"/>
</dbReference>
<evidence type="ECO:0000313" key="3">
    <source>
        <dbReference type="Proteomes" id="UP001501671"/>
    </source>
</evidence>
<protein>
    <submittedName>
        <fullName evidence="2">Cobalamin-binding protein</fullName>
    </submittedName>
</protein>
<accession>A0ABP8HNV3</accession>
<dbReference type="Proteomes" id="UP001501671">
    <property type="component" value="Unassembled WGS sequence"/>
</dbReference>
<dbReference type="InterPro" id="IPR050902">
    <property type="entry name" value="ABC_Transporter_SBP"/>
</dbReference>
<dbReference type="CDD" id="cd01144">
    <property type="entry name" value="BtuF"/>
    <property type="match status" value="1"/>
</dbReference>
<dbReference type="PANTHER" id="PTHR30535">
    <property type="entry name" value="VITAMIN B12-BINDING PROTEIN"/>
    <property type="match status" value="1"/>
</dbReference>
<proteinExistence type="predicted"/>
<comment type="caution">
    <text evidence="2">The sequence shown here is derived from an EMBL/GenBank/DDBJ whole genome shotgun (WGS) entry which is preliminary data.</text>
</comment>
<feature type="domain" description="Fe/B12 periplasmic-binding" evidence="1">
    <location>
        <begin position="9"/>
        <end position="264"/>
    </location>
</feature>
<dbReference type="InterPro" id="IPR002491">
    <property type="entry name" value="ABC_transptr_periplasmic_BD"/>
</dbReference>
<dbReference type="EMBL" id="BAABFO010000031">
    <property type="protein sequence ID" value="GAA4341960.1"/>
    <property type="molecule type" value="Genomic_DNA"/>
</dbReference>
<sequence>MQLHGPVQRVVSLAPHLTEMLFAAGAGARVVGVDQHSDYPAAARALPRVGDGLRIDVERILSVKPDLVVLWSYGALPAASQKQPLQQLQDMGVAVYYSHPAQLSDIPDEIGRFGRIMGTAGAADAAADRLRHKLQDLAFRYAAQRPVRVFYQIGGNPAYTVNGRSMISHALGICGGVNVFAALRPTSPIVGTENVLVANPQAIIAGGSDAQSRNRLAAWKKYAPGLAAAALGNLWTVDADRMHRPGPRMIEETGQLCEYLDQARQRAYADSAPAEPR</sequence>
<gene>
    <name evidence="2" type="ORF">GCM10023144_43300</name>
</gene>
<reference evidence="3" key="1">
    <citation type="journal article" date="2019" name="Int. J. Syst. Evol. Microbiol.">
        <title>The Global Catalogue of Microorganisms (GCM) 10K type strain sequencing project: providing services to taxonomists for standard genome sequencing and annotation.</title>
        <authorList>
            <consortium name="The Broad Institute Genomics Platform"/>
            <consortium name="The Broad Institute Genome Sequencing Center for Infectious Disease"/>
            <person name="Wu L."/>
            <person name="Ma J."/>
        </authorList>
    </citation>
    <scope>NUCLEOTIDE SEQUENCE [LARGE SCALE GENOMIC DNA]</scope>
    <source>
        <strain evidence="3">JCM 17666</strain>
    </source>
</reference>
<dbReference type="SUPFAM" id="SSF53807">
    <property type="entry name" value="Helical backbone' metal receptor"/>
    <property type="match status" value="1"/>
</dbReference>
<dbReference type="Gene3D" id="3.40.50.1980">
    <property type="entry name" value="Nitrogenase molybdenum iron protein domain"/>
    <property type="match status" value="2"/>
</dbReference>
<evidence type="ECO:0000259" key="1">
    <source>
        <dbReference type="PROSITE" id="PS50983"/>
    </source>
</evidence>
<organism evidence="2 3">
    <name type="scientific">Pigmentiphaga soli</name>
    <dbReference type="NCBI Taxonomy" id="1007095"/>
    <lineage>
        <taxon>Bacteria</taxon>
        <taxon>Pseudomonadati</taxon>
        <taxon>Pseudomonadota</taxon>
        <taxon>Betaproteobacteria</taxon>
        <taxon>Burkholderiales</taxon>
        <taxon>Alcaligenaceae</taxon>
        <taxon>Pigmentiphaga</taxon>
    </lineage>
</organism>
<dbReference type="Pfam" id="PF01497">
    <property type="entry name" value="Peripla_BP_2"/>
    <property type="match status" value="1"/>
</dbReference>
<dbReference type="PANTHER" id="PTHR30535:SF34">
    <property type="entry name" value="MOLYBDATE-BINDING PROTEIN MOLA"/>
    <property type="match status" value="1"/>
</dbReference>
<name>A0ABP8HNV3_9BURK</name>
<keyword evidence="3" id="KW-1185">Reference proteome</keyword>